<dbReference type="STRING" id="742817.HMPREF9449_02758"/>
<accession>H1DKH2</accession>
<reference evidence="1 2" key="1">
    <citation type="submission" date="2012-01" db="EMBL/GenBank/DDBJ databases">
        <title>The Genome Sequence of Odoribacter laneus YIT 12061.</title>
        <authorList>
            <consortium name="The Broad Institute Genome Sequencing Platform"/>
            <person name="Earl A."/>
            <person name="Ward D."/>
            <person name="Feldgarden M."/>
            <person name="Gevers D."/>
            <person name="Morotomi M."/>
            <person name="Young S.K."/>
            <person name="Zeng Q."/>
            <person name="Gargeya S."/>
            <person name="Fitzgerald M."/>
            <person name="Haas B."/>
            <person name="Abouelleil A."/>
            <person name="Alvarado L."/>
            <person name="Arachchi H.M."/>
            <person name="Berlin A."/>
            <person name="Chapman S.B."/>
            <person name="Gearin G."/>
            <person name="Goldberg J."/>
            <person name="Griggs A."/>
            <person name="Gujja S."/>
            <person name="Hansen M."/>
            <person name="Heiman D."/>
            <person name="Howarth C."/>
            <person name="Larimer J."/>
            <person name="Lui A."/>
            <person name="MacDonald P.J.P."/>
            <person name="McCowen C."/>
            <person name="Montmayeur A."/>
            <person name="Murphy C."/>
            <person name="Neiman D."/>
            <person name="Pearson M."/>
            <person name="Priest M."/>
            <person name="Roberts A."/>
            <person name="Saif S."/>
            <person name="Shea T."/>
            <person name="Sisk P."/>
            <person name="Stolte C."/>
            <person name="Sykes S."/>
            <person name="Wortman J."/>
            <person name="Nusbaum C."/>
            <person name="Birren B."/>
        </authorList>
    </citation>
    <scope>NUCLEOTIDE SEQUENCE [LARGE SCALE GENOMIC DNA]</scope>
    <source>
        <strain evidence="1 2">YIT 12061</strain>
    </source>
</reference>
<dbReference type="AlphaFoldDB" id="H1DKH2"/>
<dbReference type="InterPro" id="IPR003772">
    <property type="entry name" value="YceD"/>
</dbReference>
<dbReference type="EMBL" id="ADMC01000030">
    <property type="protein sequence ID" value="EHP45465.1"/>
    <property type="molecule type" value="Genomic_DNA"/>
</dbReference>
<evidence type="ECO:0000313" key="1">
    <source>
        <dbReference type="EMBL" id="EHP45465.1"/>
    </source>
</evidence>
<comment type="caution">
    <text evidence="1">The sequence shown here is derived from an EMBL/GenBank/DDBJ whole genome shotgun (WGS) entry which is preliminary data.</text>
</comment>
<protein>
    <recommendedName>
        <fullName evidence="3">DUF177 domain-containing protein</fullName>
    </recommendedName>
</protein>
<proteinExistence type="predicted"/>
<evidence type="ECO:0000313" key="2">
    <source>
        <dbReference type="Proteomes" id="UP000004892"/>
    </source>
</evidence>
<dbReference type="Proteomes" id="UP000004892">
    <property type="component" value="Unassembled WGS sequence"/>
</dbReference>
<dbReference type="eggNOG" id="COG1399">
    <property type="taxonomic scope" value="Bacteria"/>
</dbReference>
<dbReference type="PATRIC" id="fig|742817.3.peg.2949"/>
<gene>
    <name evidence="1" type="ORF">HMPREF9449_02758</name>
</gene>
<sequence>MNIHFLFSFSFFFLLFLLSLRRFTSRIVDKLKEYKVAHRGLGEGRHTFHFVLEDSFFNCFEATKGTEGKIEAVVEIIKSSLLMEVNMKIEGSVKAICDRCLEVFDLQIKGELSLYVKQSGREVDNEDDFIILAPEDDFLDLSSYLYEIYMLNYPMRVVHEEGHCDPAMERVLDEYITDEKEKPTDPRWDDLRKLINN</sequence>
<evidence type="ECO:0008006" key="3">
    <source>
        <dbReference type="Google" id="ProtNLM"/>
    </source>
</evidence>
<name>H1DKH2_9BACT</name>
<dbReference type="HOGENOM" id="CLU_094155_0_0_10"/>
<keyword evidence="2" id="KW-1185">Reference proteome</keyword>
<dbReference type="Pfam" id="PF02620">
    <property type="entry name" value="YceD"/>
    <property type="match status" value="1"/>
</dbReference>
<organism evidence="1 2">
    <name type="scientific">Odoribacter laneus YIT 12061</name>
    <dbReference type="NCBI Taxonomy" id="742817"/>
    <lineage>
        <taxon>Bacteria</taxon>
        <taxon>Pseudomonadati</taxon>
        <taxon>Bacteroidota</taxon>
        <taxon>Bacteroidia</taxon>
        <taxon>Bacteroidales</taxon>
        <taxon>Odoribacteraceae</taxon>
        <taxon>Odoribacter</taxon>
    </lineage>
</organism>